<organism evidence="2 3">
    <name type="scientific">Nocardioides panacis</name>
    <dbReference type="NCBI Taxonomy" id="2849501"/>
    <lineage>
        <taxon>Bacteria</taxon>
        <taxon>Bacillati</taxon>
        <taxon>Actinomycetota</taxon>
        <taxon>Actinomycetes</taxon>
        <taxon>Propionibacteriales</taxon>
        <taxon>Nocardioidaceae</taxon>
        <taxon>Nocardioides</taxon>
    </lineage>
</organism>
<name>A0A975Y1H8_9ACTN</name>
<feature type="chain" id="PRO_5037239545" description="Lipoprotein LpqB beta-propeller domain-containing protein" evidence="1">
    <location>
        <begin position="28"/>
        <end position="358"/>
    </location>
</feature>
<dbReference type="PROSITE" id="PS51318">
    <property type="entry name" value="TAT"/>
    <property type="match status" value="1"/>
</dbReference>
<keyword evidence="3" id="KW-1185">Reference proteome</keyword>
<keyword evidence="1" id="KW-0732">Signal</keyword>
<evidence type="ECO:0000313" key="3">
    <source>
        <dbReference type="Proteomes" id="UP000683575"/>
    </source>
</evidence>
<gene>
    <name evidence="2" type="ORF">KRR39_06455</name>
</gene>
<evidence type="ECO:0000313" key="2">
    <source>
        <dbReference type="EMBL" id="QWZ09409.1"/>
    </source>
</evidence>
<accession>A0A975Y1H8</accession>
<feature type="signal peptide" evidence="1">
    <location>
        <begin position="1"/>
        <end position="27"/>
    </location>
</feature>
<protein>
    <recommendedName>
        <fullName evidence="4">Lipoprotein LpqB beta-propeller domain-containing protein</fullName>
    </recommendedName>
</protein>
<dbReference type="KEGG" id="nps:KRR39_06455"/>
<evidence type="ECO:0008006" key="4">
    <source>
        <dbReference type="Google" id="ProtNLM"/>
    </source>
</evidence>
<dbReference type="EMBL" id="CP077062">
    <property type="protein sequence ID" value="QWZ09409.1"/>
    <property type="molecule type" value="Genomic_DNA"/>
</dbReference>
<proteinExistence type="predicted"/>
<sequence length="358" mass="39602">MSGTRRRILLATLVAALTCTLAAPAQALPVQGRDGHREAAAPRTRLAALTDRRGPNPRVAYYDRRSHRLHDGHRSIPVRFPGALTQLAAVRGGYVVVNTLSDLDARTTFRFVNRLGRSRVVGHGWFAYLTAVSADGRRIAYSTGGARRTSVVRVADGRTVSRMFTGGGDVVALGRVRALVDVGGHTVWWTPRTDRVTHYADDEAYAADLSARRVAMLQGDTSLTYVGSFPRGSLPSWRLPDTERVARFSGTDRRVLTLGHQDRRPTSNYTLVRLRSTRTGDVRRTFLGRLDPVQDPRWEDARTFLALVKARHRPPGTIREAWLRCTVGGRCERASRVFTLDATSGEQSPLVLALQRTG</sequence>
<dbReference type="RefSeq" id="WP_216941255.1">
    <property type="nucleotide sequence ID" value="NZ_CP077062.1"/>
</dbReference>
<dbReference type="AlphaFoldDB" id="A0A975Y1H8"/>
<dbReference type="InterPro" id="IPR006311">
    <property type="entry name" value="TAT_signal"/>
</dbReference>
<dbReference type="Proteomes" id="UP000683575">
    <property type="component" value="Chromosome"/>
</dbReference>
<reference evidence="2" key="1">
    <citation type="submission" date="2021-06" db="EMBL/GenBank/DDBJ databases">
        <title>Complete genome sequence of Nocardioides sp. G188.</title>
        <authorList>
            <person name="Im W.-T."/>
        </authorList>
    </citation>
    <scope>NUCLEOTIDE SEQUENCE</scope>
    <source>
        <strain evidence="2">G188</strain>
    </source>
</reference>
<evidence type="ECO:0000256" key="1">
    <source>
        <dbReference type="SAM" id="SignalP"/>
    </source>
</evidence>